<dbReference type="Pfam" id="PF00903">
    <property type="entry name" value="Glyoxalase"/>
    <property type="match status" value="1"/>
</dbReference>
<accession>A0A345XXG1</accession>
<proteinExistence type="predicted"/>
<dbReference type="RefSeq" id="WP_208883206.1">
    <property type="nucleotide sequence ID" value="NZ_CP031320.1"/>
</dbReference>
<dbReference type="InterPro" id="IPR029068">
    <property type="entry name" value="Glyas_Bleomycin-R_OHBP_Dase"/>
</dbReference>
<keyword evidence="4" id="KW-1185">Reference proteome</keyword>
<feature type="domain" description="VOC" evidence="2">
    <location>
        <begin position="6"/>
        <end position="152"/>
    </location>
</feature>
<dbReference type="SUPFAM" id="SSF54593">
    <property type="entry name" value="Glyoxalase/Bleomycin resistance protein/Dihydroxybiphenyl dioxygenase"/>
    <property type="match status" value="1"/>
</dbReference>
<dbReference type="PANTHER" id="PTHR36503:SF3">
    <property type="entry name" value="BLR0126 PROTEIN"/>
    <property type="match status" value="1"/>
</dbReference>
<organism evidence="3 4">
    <name type="scientific">Streptomyces armeniacus</name>
    <dbReference type="NCBI Taxonomy" id="83291"/>
    <lineage>
        <taxon>Bacteria</taxon>
        <taxon>Bacillati</taxon>
        <taxon>Actinomycetota</taxon>
        <taxon>Actinomycetes</taxon>
        <taxon>Kitasatosporales</taxon>
        <taxon>Streptomycetaceae</taxon>
        <taxon>Streptomyces</taxon>
    </lineage>
</organism>
<sequence length="164" mass="17045">MATTPRFAVVELAVEDMARTLDFYRRLGLEVPPGSDDQPHVEALLPGGLKVVFDTIETLRALDPDWEGDNGGGGEGTGASAPTRDSAGAGGTGGPGISLAFECGSPADVDAVYGELVAAGYRARKEPWDAFWGMRYAVVGDPDGYGVDLFALLPPPPEPLAGEP</sequence>
<evidence type="ECO:0000256" key="1">
    <source>
        <dbReference type="SAM" id="MobiDB-lite"/>
    </source>
</evidence>
<dbReference type="PROSITE" id="PS51819">
    <property type="entry name" value="VOC"/>
    <property type="match status" value="1"/>
</dbReference>
<dbReference type="InterPro" id="IPR037523">
    <property type="entry name" value="VOC_core"/>
</dbReference>
<gene>
    <name evidence="3" type="ORF">DVA86_30830</name>
</gene>
<evidence type="ECO:0000259" key="2">
    <source>
        <dbReference type="PROSITE" id="PS51819"/>
    </source>
</evidence>
<feature type="region of interest" description="Disordered" evidence="1">
    <location>
        <begin position="63"/>
        <end position="92"/>
    </location>
</feature>
<evidence type="ECO:0000313" key="4">
    <source>
        <dbReference type="Proteomes" id="UP000254425"/>
    </source>
</evidence>
<name>A0A345XXG1_9ACTN</name>
<reference evidence="3 4" key="1">
    <citation type="submission" date="2018-07" db="EMBL/GenBank/DDBJ databases">
        <title>Draft genome of the type strain Streptomyces armeniacus ATCC 15676.</title>
        <authorList>
            <person name="Labana P."/>
            <person name="Gosse J.T."/>
            <person name="Boddy C.N."/>
        </authorList>
    </citation>
    <scope>NUCLEOTIDE SEQUENCE [LARGE SCALE GENOMIC DNA]</scope>
    <source>
        <strain evidence="3 4">ATCC 15676</strain>
    </source>
</reference>
<dbReference type="AlphaFoldDB" id="A0A345XXG1"/>
<evidence type="ECO:0000313" key="3">
    <source>
        <dbReference type="EMBL" id="AXK36327.1"/>
    </source>
</evidence>
<dbReference type="Gene3D" id="3.10.180.10">
    <property type="entry name" value="2,3-Dihydroxybiphenyl 1,2-Dioxygenase, domain 1"/>
    <property type="match status" value="1"/>
</dbReference>
<dbReference type="InterPro" id="IPR004360">
    <property type="entry name" value="Glyas_Fos-R_dOase_dom"/>
</dbReference>
<dbReference type="PANTHER" id="PTHR36503">
    <property type="entry name" value="BLR2520 PROTEIN"/>
    <property type="match status" value="1"/>
</dbReference>
<dbReference type="KEGG" id="sarm:DVA86_30830"/>
<dbReference type="EMBL" id="CP031320">
    <property type="protein sequence ID" value="AXK36327.1"/>
    <property type="molecule type" value="Genomic_DNA"/>
</dbReference>
<protein>
    <submittedName>
        <fullName evidence="3">Glyoxalase</fullName>
    </submittedName>
</protein>
<dbReference type="Proteomes" id="UP000254425">
    <property type="component" value="Chromosome"/>
</dbReference>